<dbReference type="InterPro" id="IPR002550">
    <property type="entry name" value="CNNM"/>
</dbReference>
<dbReference type="InterPro" id="IPR036318">
    <property type="entry name" value="FAD-bd_PCMH-like_sf"/>
</dbReference>
<evidence type="ECO:0000256" key="1">
    <source>
        <dbReference type="ARBA" id="ARBA00004651"/>
    </source>
</evidence>
<evidence type="ECO:0000259" key="12">
    <source>
        <dbReference type="PROSITE" id="PS51846"/>
    </source>
</evidence>
<dbReference type="InterPro" id="IPR046342">
    <property type="entry name" value="CBS_dom_sf"/>
</dbReference>
<evidence type="ECO:0008006" key="15">
    <source>
        <dbReference type="Google" id="ProtNLM"/>
    </source>
</evidence>
<dbReference type="GO" id="GO:0050660">
    <property type="term" value="F:flavin adenine dinucleotide binding"/>
    <property type="evidence" value="ECO:0007669"/>
    <property type="project" value="InterPro"/>
</dbReference>
<keyword evidence="6 8" id="KW-0129">CBS domain</keyword>
<protein>
    <recommendedName>
        <fullName evidence="15">Hemolysin</fullName>
    </recommendedName>
</protein>
<keyword evidence="7 9" id="KW-0472">Membrane</keyword>
<dbReference type="PANTHER" id="PTHR43099">
    <property type="entry name" value="UPF0053 PROTEIN YRKA"/>
    <property type="match status" value="1"/>
</dbReference>
<keyword evidence="5 9" id="KW-1133">Transmembrane helix</keyword>
<dbReference type="GO" id="GO:0005886">
    <property type="term" value="C:plasma membrane"/>
    <property type="evidence" value="ECO:0007669"/>
    <property type="project" value="UniProtKB-SubCell"/>
</dbReference>
<dbReference type="SMART" id="SM01091">
    <property type="entry name" value="CorC_HlyC"/>
    <property type="match status" value="1"/>
</dbReference>
<dbReference type="Pfam" id="PF01595">
    <property type="entry name" value="CNNM"/>
    <property type="match status" value="1"/>
</dbReference>
<feature type="domain" description="CNNM transmembrane" evidence="12">
    <location>
        <begin position="1"/>
        <end position="189"/>
    </location>
</feature>
<feature type="transmembrane region" description="Helical" evidence="10">
    <location>
        <begin position="87"/>
        <end position="107"/>
    </location>
</feature>
<dbReference type="Gene3D" id="3.10.580.10">
    <property type="entry name" value="CBS-domain"/>
    <property type="match status" value="1"/>
</dbReference>
<dbReference type="Pfam" id="PF00571">
    <property type="entry name" value="CBS"/>
    <property type="match status" value="1"/>
</dbReference>
<evidence type="ECO:0000256" key="2">
    <source>
        <dbReference type="ARBA" id="ARBA00022475"/>
    </source>
</evidence>
<dbReference type="Proteomes" id="UP000078486">
    <property type="component" value="Unassembled WGS sequence"/>
</dbReference>
<comment type="caution">
    <text evidence="13">The sequence shown here is derived from an EMBL/GenBank/DDBJ whole genome shotgun (WGS) entry which is preliminary data.</text>
</comment>
<dbReference type="EMBL" id="LRRQ01000103">
    <property type="protein sequence ID" value="OAM89194.1"/>
    <property type="molecule type" value="Genomic_DNA"/>
</dbReference>
<sequence>MLLANGVFAMAEIAVVSARKARLKQRVDEGDVRAKAALATASEPARFLSAVQVFITLLGIGIGMYSGETMAGKLAEPLTRLPLLAEYARPVALVVMTLLLTMCTVVLGELVPKRLALAAPERVAIGLAPFVNKLAKFVSPVVWLLTFSTDKVMGLFGVREQPQETPVSEEEVNILIEQGMHAGVFNRTEKEMVEGVLELDKLPVTALMTPRPKIVFINIDDPEEASWRKIVASGHSYFPVYQGNHDQVLGMVAVKALWAHSAIGLKSSLKDLLLPPLVVPETMVAIQLLEAFKKSGKHIALVTDEFGSIQGLATLIDVLEAIVGDLPAHGHGRRDAPAAKRREDGSWLIDATLPAGELKTLLDLDELPNEDDADFQTLGGFIVTYFGRIPEAGDYFEHAGWRFEVVDMDRHRVDKVLVAKAGARQAAA</sequence>
<dbReference type="InterPro" id="IPR044751">
    <property type="entry name" value="Ion_transp-like_CBS"/>
</dbReference>
<dbReference type="PROSITE" id="PS51371">
    <property type="entry name" value="CBS"/>
    <property type="match status" value="1"/>
</dbReference>
<evidence type="ECO:0000259" key="11">
    <source>
        <dbReference type="PROSITE" id="PS51371"/>
    </source>
</evidence>
<keyword evidence="2" id="KW-1003">Cell membrane</keyword>
<keyword evidence="14" id="KW-1185">Reference proteome</keyword>
<name>A0A178IGP2_9BACT</name>
<evidence type="ECO:0000256" key="10">
    <source>
        <dbReference type="SAM" id="Phobius"/>
    </source>
</evidence>
<dbReference type="InterPro" id="IPR016169">
    <property type="entry name" value="FAD-bd_PCMH_sub2"/>
</dbReference>
<dbReference type="PANTHER" id="PTHR43099:SF5">
    <property type="entry name" value="HLYC_CORC FAMILY TRANSPORTER"/>
    <property type="match status" value="1"/>
</dbReference>
<evidence type="ECO:0000256" key="6">
    <source>
        <dbReference type="ARBA" id="ARBA00023122"/>
    </source>
</evidence>
<dbReference type="FunFam" id="3.30.465.10:FF:000023">
    <property type="entry name" value="Magnesium and cobalt transporter"/>
    <property type="match status" value="1"/>
</dbReference>
<keyword evidence="4" id="KW-0677">Repeat</keyword>
<gene>
    <name evidence="13" type="ORF">AW736_14675</name>
</gene>
<dbReference type="InterPro" id="IPR051676">
    <property type="entry name" value="UPF0053_domain"/>
</dbReference>
<dbReference type="InterPro" id="IPR000644">
    <property type="entry name" value="CBS_dom"/>
</dbReference>
<dbReference type="Gene3D" id="3.30.465.10">
    <property type="match status" value="1"/>
</dbReference>
<reference evidence="13 14" key="1">
    <citation type="submission" date="2016-01" db="EMBL/GenBank/DDBJ databases">
        <title>High potential of lignocellulose degradation of a new Verrucomicrobia species.</title>
        <authorList>
            <person name="Wang Y."/>
            <person name="Shi Y."/>
            <person name="Qiu Z."/>
            <person name="Liu S."/>
            <person name="Yang H."/>
        </authorList>
    </citation>
    <scope>NUCLEOTIDE SEQUENCE [LARGE SCALE GENOMIC DNA]</scope>
    <source>
        <strain evidence="13 14">TSB47</strain>
    </source>
</reference>
<dbReference type="SUPFAM" id="SSF54631">
    <property type="entry name" value="CBS-domain pair"/>
    <property type="match status" value="1"/>
</dbReference>
<feature type="transmembrane region" description="Helical" evidence="10">
    <location>
        <begin position="47"/>
        <end position="67"/>
    </location>
</feature>
<accession>A0A178IGP2</accession>
<evidence type="ECO:0000313" key="14">
    <source>
        <dbReference type="Proteomes" id="UP000078486"/>
    </source>
</evidence>
<dbReference type="SUPFAM" id="SSF56176">
    <property type="entry name" value="FAD-binding/transporter-associated domain-like"/>
    <property type="match status" value="1"/>
</dbReference>
<dbReference type="Pfam" id="PF03471">
    <property type="entry name" value="CorC_HlyC"/>
    <property type="match status" value="1"/>
</dbReference>
<evidence type="ECO:0000256" key="3">
    <source>
        <dbReference type="ARBA" id="ARBA00022692"/>
    </source>
</evidence>
<dbReference type="STRING" id="1184151.AW736_14675"/>
<dbReference type="CDD" id="cd04590">
    <property type="entry name" value="CBS_pair_CorC_HlyC_assoc"/>
    <property type="match status" value="1"/>
</dbReference>
<proteinExistence type="predicted"/>
<evidence type="ECO:0000256" key="7">
    <source>
        <dbReference type="ARBA" id="ARBA00023136"/>
    </source>
</evidence>
<organism evidence="13 14">
    <name type="scientific">Termitidicoccus mucosus</name>
    <dbReference type="NCBI Taxonomy" id="1184151"/>
    <lineage>
        <taxon>Bacteria</taxon>
        <taxon>Pseudomonadati</taxon>
        <taxon>Verrucomicrobiota</taxon>
        <taxon>Opitutia</taxon>
        <taxon>Opitutales</taxon>
        <taxon>Opitutaceae</taxon>
        <taxon>Termitidicoccus</taxon>
    </lineage>
</organism>
<evidence type="ECO:0000256" key="8">
    <source>
        <dbReference type="PROSITE-ProRule" id="PRU00703"/>
    </source>
</evidence>
<dbReference type="InterPro" id="IPR005170">
    <property type="entry name" value="Transptr-assoc_dom"/>
</dbReference>
<dbReference type="PROSITE" id="PS51846">
    <property type="entry name" value="CNNM"/>
    <property type="match status" value="1"/>
</dbReference>
<evidence type="ECO:0000313" key="13">
    <source>
        <dbReference type="EMBL" id="OAM89194.1"/>
    </source>
</evidence>
<feature type="domain" description="CBS" evidence="11">
    <location>
        <begin position="272"/>
        <end position="328"/>
    </location>
</feature>
<dbReference type="AlphaFoldDB" id="A0A178IGP2"/>
<evidence type="ECO:0000256" key="9">
    <source>
        <dbReference type="PROSITE-ProRule" id="PRU01193"/>
    </source>
</evidence>
<evidence type="ECO:0000256" key="4">
    <source>
        <dbReference type="ARBA" id="ARBA00022737"/>
    </source>
</evidence>
<keyword evidence="3 9" id="KW-0812">Transmembrane</keyword>
<evidence type="ECO:0000256" key="5">
    <source>
        <dbReference type="ARBA" id="ARBA00022989"/>
    </source>
</evidence>
<comment type="subcellular location">
    <subcellularLocation>
        <location evidence="1">Cell membrane</location>
        <topology evidence="1">Multi-pass membrane protein</topology>
    </subcellularLocation>
</comment>